<evidence type="ECO:0000256" key="1">
    <source>
        <dbReference type="SAM" id="MobiDB-lite"/>
    </source>
</evidence>
<dbReference type="Pfam" id="PF22584">
    <property type="entry name" value="CFAP143"/>
    <property type="match status" value="2"/>
</dbReference>
<protein>
    <submittedName>
        <fullName evidence="2">Uncharacterized protein</fullName>
    </submittedName>
</protein>
<accession>A0A8C0HDI5</accession>
<sequence>MAQGPGTGPTPRAQHRALGPVRPPRTAQGPGTGLSPLHGTGRGTSPTPLHGTGPGPLHGTGCDELGMFLMFPLNTVGGGLSSWPTLSVPWQLMARPFLPCEGMLKVWETKRTTNELDQVPSPELGSEGFFYRHGHRGLLTLQLLSQLANSTTMKDSYRRPQRTGLPVRGEAWGVLRRGKPSAHPRSSGSLGGCSSLHSQRALPADGHALRLCFSQPHDYHLEQPHTFWLESARQLPGVSNIRTSDTPFRRNATFTTPISDYLDQPLPYAVPPDKAGCPLGQAWPSPGPGATGDGGGSSCCHQAVGCQVC</sequence>
<dbReference type="GO" id="GO:0005737">
    <property type="term" value="C:cytoplasm"/>
    <property type="evidence" value="ECO:0007669"/>
    <property type="project" value="TreeGrafter"/>
</dbReference>
<dbReference type="GeneTree" id="ENSGT00640000091617"/>
<organism evidence="2 3">
    <name type="scientific">Chelonoidis abingdonii</name>
    <name type="common">Abingdon island giant tortoise</name>
    <name type="synonym">Testudo abingdonii</name>
    <dbReference type="NCBI Taxonomy" id="106734"/>
    <lineage>
        <taxon>Eukaryota</taxon>
        <taxon>Metazoa</taxon>
        <taxon>Chordata</taxon>
        <taxon>Craniata</taxon>
        <taxon>Vertebrata</taxon>
        <taxon>Euteleostomi</taxon>
        <taxon>Archelosauria</taxon>
        <taxon>Testudinata</taxon>
        <taxon>Testudines</taxon>
        <taxon>Cryptodira</taxon>
        <taxon>Durocryptodira</taxon>
        <taxon>Testudinoidea</taxon>
        <taxon>Testudinidae</taxon>
        <taxon>Chelonoidis</taxon>
    </lineage>
</organism>
<keyword evidence="3" id="KW-1185">Reference proteome</keyword>
<dbReference type="PANTHER" id="PTHR15510:SF5">
    <property type="entry name" value="SPERM-ASSOCIATED ANTIGEN 8"/>
    <property type="match status" value="1"/>
</dbReference>
<evidence type="ECO:0000313" key="2">
    <source>
        <dbReference type="Ensembl" id="ENSCABP00000022300.1"/>
    </source>
</evidence>
<proteinExistence type="predicted"/>
<dbReference type="Ensembl" id="ENSCABT00000024431.1">
    <property type="protein sequence ID" value="ENSCABP00000022300.1"/>
    <property type="gene ID" value="ENSCABG00000016433.1"/>
</dbReference>
<evidence type="ECO:0000313" key="3">
    <source>
        <dbReference type="Proteomes" id="UP000694404"/>
    </source>
</evidence>
<dbReference type="PANTHER" id="PTHR15510">
    <property type="entry name" value="SPERM-ASSOCIATED ANTIGEN 8"/>
    <property type="match status" value="1"/>
</dbReference>
<dbReference type="Proteomes" id="UP000694404">
    <property type="component" value="Unplaced"/>
</dbReference>
<reference evidence="2" key="1">
    <citation type="submission" date="2025-08" db="UniProtKB">
        <authorList>
            <consortium name="Ensembl"/>
        </authorList>
    </citation>
    <scope>IDENTIFICATION</scope>
</reference>
<dbReference type="AlphaFoldDB" id="A0A8C0HDI5"/>
<reference evidence="2" key="2">
    <citation type="submission" date="2025-09" db="UniProtKB">
        <authorList>
            <consortium name="Ensembl"/>
        </authorList>
    </citation>
    <scope>IDENTIFICATION</scope>
</reference>
<dbReference type="GO" id="GO:0008017">
    <property type="term" value="F:microtubule binding"/>
    <property type="evidence" value="ECO:0007669"/>
    <property type="project" value="InterPro"/>
</dbReference>
<name>A0A8C0HDI5_CHEAB</name>
<dbReference type="InterPro" id="IPR026124">
    <property type="entry name" value="Sperm-assoc_Ag8"/>
</dbReference>
<dbReference type="GO" id="GO:0045944">
    <property type="term" value="P:positive regulation of transcription by RNA polymerase II"/>
    <property type="evidence" value="ECO:0007669"/>
    <property type="project" value="TreeGrafter"/>
</dbReference>
<dbReference type="GO" id="GO:0005634">
    <property type="term" value="C:nucleus"/>
    <property type="evidence" value="ECO:0007669"/>
    <property type="project" value="TreeGrafter"/>
</dbReference>
<dbReference type="OMA" id="GSSCCHQ"/>
<feature type="region of interest" description="Disordered" evidence="1">
    <location>
        <begin position="1"/>
        <end position="58"/>
    </location>
</feature>